<evidence type="ECO:0000313" key="2">
    <source>
        <dbReference type="EMBL" id="KAJ1351935.1"/>
    </source>
</evidence>
<dbReference type="EMBL" id="JAHQIW010001263">
    <property type="protein sequence ID" value="KAJ1351935.1"/>
    <property type="molecule type" value="Genomic_DNA"/>
</dbReference>
<feature type="compositionally biased region" description="Pro residues" evidence="1">
    <location>
        <begin position="95"/>
        <end position="110"/>
    </location>
</feature>
<gene>
    <name evidence="2" type="ORF">KIN20_008114</name>
</gene>
<evidence type="ECO:0000256" key="1">
    <source>
        <dbReference type="SAM" id="MobiDB-lite"/>
    </source>
</evidence>
<protein>
    <submittedName>
        <fullName evidence="2">Uncharacterized protein</fullName>
    </submittedName>
</protein>
<feature type="region of interest" description="Disordered" evidence="1">
    <location>
        <begin position="52"/>
        <end position="110"/>
    </location>
</feature>
<sequence>MVEREHLDIIVNRIHEPSHKKRIVPNKATFVKRFPLSLRNCSHLGARKKTALHRSLDESSDSGHASTGTPVDPFMNLKTDVSEMPLQFPSSSPLIRPPAYGPPPPYPPSHHPVSTMFSAELYQQFH</sequence>
<accession>A0AAD5M6D5</accession>
<organism evidence="2 3">
    <name type="scientific">Parelaphostrongylus tenuis</name>
    <name type="common">Meningeal worm</name>
    <dbReference type="NCBI Taxonomy" id="148309"/>
    <lineage>
        <taxon>Eukaryota</taxon>
        <taxon>Metazoa</taxon>
        <taxon>Ecdysozoa</taxon>
        <taxon>Nematoda</taxon>
        <taxon>Chromadorea</taxon>
        <taxon>Rhabditida</taxon>
        <taxon>Rhabditina</taxon>
        <taxon>Rhabditomorpha</taxon>
        <taxon>Strongyloidea</taxon>
        <taxon>Metastrongylidae</taxon>
        <taxon>Parelaphostrongylus</taxon>
    </lineage>
</organism>
<dbReference type="Proteomes" id="UP001196413">
    <property type="component" value="Unassembled WGS sequence"/>
</dbReference>
<keyword evidence="3" id="KW-1185">Reference proteome</keyword>
<evidence type="ECO:0000313" key="3">
    <source>
        <dbReference type="Proteomes" id="UP001196413"/>
    </source>
</evidence>
<name>A0AAD5M6D5_PARTN</name>
<comment type="caution">
    <text evidence="2">The sequence shown here is derived from an EMBL/GenBank/DDBJ whole genome shotgun (WGS) entry which is preliminary data.</text>
</comment>
<proteinExistence type="predicted"/>
<dbReference type="AlphaFoldDB" id="A0AAD5M6D5"/>
<reference evidence="2" key="1">
    <citation type="submission" date="2021-06" db="EMBL/GenBank/DDBJ databases">
        <title>Parelaphostrongylus tenuis whole genome reference sequence.</title>
        <authorList>
            <person name="Garwood T.J."/>
            <person name="Larsen P.A."/>
            <person name="Fountain-Jones N.M."/>
            <person name="Garbe J.R."/>
            <person name="Macchietto M.G."/>
            <person name="Kania S.A."/>
            <person name="Gerhold R.W."/>
            <person name="Richards J.E."/>
            <person name="Wolf T.M."/>
        </authorList>
    </citation>
    <scope>NUCLEOTIDE SEQUENCE</scope>
    <source>
        <strain evidence="2">MNPRO001-30</strain>
        <tissue evidence="2">Meninges</tissue>
    </source>
</reference>